<reference evidence="2" key="1">
    <citation type="submission" date="2020-04" db="EMBL/GenBank/DDBJ databases">
        <authorList>
            <person name="Chiriac C."/>
            <person name="Salcher M."/>
            <person name="Ghai R."/>
            <person name="Kavagutti S V."/>
        </authorList>
    </citation>
    <scope>NUCLEOTIDE SEQUENCE</scope>
</reference>
<feature type="domain" description="Peptidase M15C" evidence="1">
    <location>
        <begin position="80"/>
        <end position="154"/>
    </location>
</feature>
<dbReference type="EMBL" id="LR796662">
    <property type="protein sequence ID" value="CAB4157504.1"/>
    <property type="molecule type" value="Genomic_DNA"/>
</dbReference>
<dbReference type="Gene3D" id="3.30.1380.10">
    <property type="match status" value="1"/>
</dbReference>
<keyword evidence="2" id="KW-0121">Carboxypeptidase</keyword>
<proteinExistence type="predicted"/>
<dbReference type="GO" id="GO:0004180">
    <property type="term" value="F:carboxypeptidase activity"/>
    <property type="evidence" value="ECO:0007669"/>
    <property type="project" value="UniProtKB-KW"/>
</dbReference>
<evidence type="ECO:0000313" key="2">
    <source>
        <dbReference type="EMBL" id="CAB4157504.1"/>
    </source>
</evidence>
<evidence type="ECO:0000259" key="1">
    <source>
        <dbReference type="Pfam" id="PF13539"/>
    </source>
</evidence>
<name>A0A6J5NQD5_9CAUD</name>
<gene>
    <name evidence="2" type="ORF">UFOVP690_28</name>
</gene>
<keyword evidence="2" id="KW-0378">Hydrolase</keyword>
<dbReference type="Pfam" id="PF13539">
    <property type="entry name" value="Peptidase_M15_4"/>
    <property type="match status" value="1"/>
</dbReference>
<dbReference type="InterPro" id="IPR039561">
    <property type="entry name" value="Peptidase_M15C"/>
</dbReference>
<protein>
    <submittedName>
        <fullName evidence="2">D-alanyl-D-alanine carboxypeptidase</fullName>
    </submittedName>
</protein>
<keyword evidence="2" id="KW-0645">Protease</keyword>
<organism evidence="2">
    <name type="scientific">uncultured Caudovirales phage</name>
    <dbReference type="NCBI Taxonomy" id="2100421"/>
    <lineage>
        <taxon>Viruses</taxon>
        <taxon>Duplodnaviria</taxon>
        <taxon>Heunggongvirae</taxon>
        <taxon>Uroviricota</taxon>
        <taxon>Caudoviricetes</taxon>
        <taxon>Peduoviridae</taxon>
        <taxon>Maltschvirus</taxon>
        <taxon>Maltschvirus maltsch</taxon>
    </lineage>
</organism>
<dbReference type="CDD" id="cd14845">
    <property type="entry name" value="L-Ala-D-Glu_peptidase_like"/>
    <property type="match status" value="1"/>
</dbReference>
<accession>A0A6J5NQD5</accession>
<sequence length="181" mass="20878">MWQNFYQTFLAQKMKDEKTLERIKLLHPKLRDEALEMYDDIIAALTGYAACRFAYTLRTFAEQDALYAQGRSKPGAKVTNAKGGQSYHNYGLAIDIVLLVDKDKNGTFESASWDTKTDFDKDGKADWIEVVNIFKRYGYEWGGDWKFLDAPHFQKTFGKSIKELQLLHSQNKVDKNGFVLI</sequence>
<dbReference type="InterPro" id="IPR009045">
    <property type="entry name" value="Zn_M74/Hedgehog-like"/>
</dbReference>
<dbReference type="SUPFAM" id="SSF55166">
    <property type="entry name" value="Hedgehog/DD-peptidase"/>
    <property type="match status" value="1"/>
</dbReference>